<reference evidence="3" key="1">
    <citation type="journal article" date="2019" name="Int. J. Syst. Evol. Microbiol.">
        <title>The Global Catalogue of Microorganisms (GCM) 10K type strain sequencing project: providing services to taxonomists for standard genome sequencing and annotation.</title>
        <authorList>
            <consortium name="The Broad Institute Genomics Platform"/>
            <consortium name="The Broad Institute Genome Sequencing Center for Infectious Disease"/>
            <person name="Wu L."/>
            <person name="Ma J."/>
        </authorList>
    </citation>
    <scope>NUCLEOTIDE SEQUENCE [LARGE SCALE GENOMIC DNA]</scope>
    <source>
        <strain evidence="3">DT92</strain>
    </source>
</reference>
<gene>
    <name evidence="2" type="ORF">ACFSJT_03030</name>
</gene>
<evidence type="ECO:0000256" key="1">
    <source>
        <dbReference type="SAM" id="SignalP"/>
    </source>
</evidence>
<evidence type="ECO:0000313" key="3">
    <source>
        <dbReference type="Proteomes" id="UP001597344"/>
    </source>
</evidence>
<evidence type="ECO:0000313" key="2">
    <source>
        <dbReference type="EMBL" id="MFD2185749.1"/>
    </source>
</evidence>
<keyword evidence="1" id="KW-0732">Signal</keyword>
<keyword evidence="3" id="KW-1185">Reference proteome</keyword>
<dbReference type="Proteomes" id="UP001597344">
    <property type="component" value="Unassembled WGS sequence"/>
</dbReference>
<dbReference type="PROSITE" id="PS51257">
    <property type="entry name" value="PROKAR_LIPOPROTEIN"/>
    <property type="match status" value="1"/>
</dbReference>
<comment type="caution">
    <text evidence="2">The sequence shown here is derived from an EMBL/GenBank/DDBJ whole genome shotgun (WGS) entry which is preliminary data.</text>
</comment>
<sequence length="242" mass="28632">MQFRIYFLIILFVFSFFSSCSKDDEMIVNDDNISEFSEYEFNVINYFKEIALGSENGTASKITRKWTSTMRIFVDGEVTLANQRALNSIVSEINNLVSDGFEIEIVDNLEQSNYHMFFGSAREFVAIYPYHSERVIENWGLFRFYINESNEIIQGHMYVDIERANEIEQRHLLREELTQSLGLARDSYTYLNSIFQQNWTTTTQYAEIDKDLIRLLYHPDMRIGLNNDEVRPVLEEIIRNQR</sequence>
<dbReference type="RefSeq" id="WP_378318724.1">
    <property type="nucleotide sequence ID" value="NZ_JBHUHY010000002.1"/>
</dbReference>
<feature type="signal peptide" evidence="1">
    <location>
        <begin position="1"/>
        <end position="22"/>
    </location>
</feature>
<name>A0ABW5AV67_9FLAO</name>
<feature type="chain" id="PRO_5046008463" evidence="1">
    <location>
        <begin position="23"/>
        <end position="242"/>
    </location>
</feature>
<protein>
    <submittedName>
        <fullName evidence="2">DUF2927 domain-containing protein</fullName>
    </submittedName>
</protein>
<dbReference type="EMBL" id="JBHUHY010000002">
    <property type="protein sequence ID" value="MFD2185749.1"/>
    <property type="molecule type" value="Genomic_DNA"/>
</dbReference>
<organism evidence="2 3">
    <name type="scientific">Aquimarina celericrescens</name>
    <dbReference type="NCBI Taxonomy" id="1964542"/>
    <lineage>
        <taxon>Bacteria</taxon>
        <taxon>Pseudomonadati</taxon>
        <taxon>Bacteroidota</taxon>
        <taxon>Flavobacteriia</taxon>
        <taxon>Flavobacteriales</taxon>
        <taxon>Flavobacteriaceae</taxon>
        <taxon>Aquimarina</taxon>
    </lineage>
</organism>
<proteinExistence type="predicted"/>
<dbReference type="Pfam" id="PF11150">
    <property type="entry name" value="DUF2927"/>
    <property type="match status" value="1"/>
</dbReference>
<dbReference type="InterPro" id="IPR021323">
    <property type="entry name" value="DUF2927"/>
</dbReference>
<accession>A0ABW5AV67</accession>